<dbReference type="InterPro" id="IPR026341">
    <property type="entry name" value="T9SS_type_B"/>
</dbReference>
<sequence>MNKLLATGIVMLFLTGSVLAQQQTTDVQLLRKNIPNTFTPNRDGINDTWEIKGLAEITTCKVQVFNQWGSLVFTSDGYPRPWDGKHQGNVLPTASYYYVIHFNNNKDKPISGSVTIVK</sequence>
<dbReference type="NCBIfam" id="TIGR04131">
    <property type="entry name" value="Bac_Flav_CTERM"/>
    <property type="match status" value="1"/>
</dbReference>
<reference evidence="2 3" key="1">
    <citation type="submission" date="2019-08" db="EMBL/GenBank/DDBJ databases">
        <authorList>
            <person name="Shi S."/>
        </authorList>
    </citation>
    <scope>NUCLEOTIDE SEQUENCE [LARGE SCALE GENOMIC DNA]</scope>
    <source>
        <strain evidence="2 3">GY10130</strain>
    </source>
</reference>
<dbReference type="EMBL" id="VRTY01000085">
    <property type="protein sequence ID" value="TXK33852.1"/>
    <property type="molecule type" value="Genomic_DNA"/>
</dbReference>
<dbReference type="RefSeq" id="WP_147923234.1">
    <property type="nucleotide sequence ID" value="NZ_VRTY01000085.1"/>
</dbReference>
<name>A0A5C8J8T8_9BACT</name>
<keyword evidence="1" id="KW-0732">Signal</keyword>
<evidence type="ECO:0000313" key="3">
    <source>
        <dbReference type="Proteomes" id="UP000321926"/>
    </source>
</evidence>
<dbReference type="AlphaFoldDB" id="A0A5C8J8T8"/>
<dbReference type="Pfam" id="PF13585">
    <property type="entry name" value="CHU_C"/>
    <property type="match status" value="1"/>
</dbReference>
<organism evidence="2 3">
    <name type="scientific">Pontibacter qinzhouensis</name>
    <dbReference type="NCBI Taxonomy" id="2603253"/>
    <lineage>
        <taxon>Bacteria</taxon>
        <taxon>Pseudomonadati</taxon>
        <taxon>Bacteroidota</taxon>
        <taxon>Cytophagia</taxon>
        <taxon>Cytophagales</taxon>
        <taxon>Hymenobacteraceae</taxon>
        <taxon>Pontibacter</taxon>
    </lineage>
</organism>
<protein>
    <submittedName>
        <fullName evidence="2">Gliding motility-associated C-terminal domain-containing protein</fullName>
    </submittedName>
</protein>
<gene>
    <name evidence="2" type="ORF">FVR03_18380</name>
</gene>
<feature type="signal peptide" evidence="1">
    <location>
        <begin position="1"/>
        <end position="20"/>
    </location>
</feature>
<proteinExistence type="predicted"/>
<evidence type="ECO:0000313" key="2">
    <source>
        <dbReference type="EMBL" id="TXK33852.1"/>
    </source>
</evidence>
<evidence type="ECO:0000256" key="1">
    <source>
        <dbReference type="SAM" id="SignalP"/>
    </source>
</evidence>
<dbReference type="Proteomes" id="UP000321926">
    <property type="component" value="Unassembled WGS sequence"/>
</dbReference>
<keyword evidence="3" id="KW-1185">Reference proteome</keyword>
<comment type="caution">
    <text evidence="2">The sequence shown here is derived from an EMBL/GenBank/DDBJ whole genome shotgun (WGS) entry which is preliminary data.</text>
</comment>
<feature type="chain" id="PRO_5022859788" evidence="1">
    <location>
        <begin position="21"/>
        <end position="118"/>
    </location>
</feature>
<accession>A0A5C8J8T8</accession>
<dbReference type="OrthoDB" id="7794186at2"/>